<keyword evidence="5" id="KW-0732">Signal</keyword>
<name>A0ABZ0IMT8_9BACT</name>
<dbReference type="Proteomes" id="UP001302349">
    <property type="component" value="Chromosome"/>
</dbReference>
<dbReference type="Pfam" id="PF00691">
    <property type="entry name" value="OmpA"/>
    <property type="match status" value="1"/>
</dbReference>
<evidence type="ECO:0000256" key="5">
    <source>
        <dbReference type="SAM" id="SignalP"/>
    </source>
</evidence>
<accession>A0ABZ0IMT8</accession>
<evidence type="ECO:0000256" key="4">
    <source>
        <dbReference type="PROSITE-ProRule" id="PRU00473"/>
    </source>
</evidence>
<dbReference type="PANTHER" id="PTHR30329:SF21">
    <property type="entry name" value="LIPOPROTEIN YIAD-RELATED"/>
    <property type="match status" value="1"/>
</dbReference>
<dbReference type="Gene3D" id="3.30.1330.60">
    <property type="entry name" value="OmpA-like domain"/>
    <property type="match status" value="1"/>
</dbReference>
<organism evidence="7 8">
    <name type="scientific">Imperialibacter roseus</name>
    <dbReference type="NCBI Taxonomy" id="1324217"/>
    <lineage>
        <taxon>Bacteria</taxon>
        <taxon>Pseudomonadati</taxon>
        <taxon>Bacteroidota</taxon>
        <taxon>Cytophagia</taxon>
        <taxon>Cytophagales</taxon>
        <taxon>Flammeovirgaceae</taxon>
        <taxon>Imperialibacter</taxon>
    </lineage>
</organism>
<evidence type="ECO:0000256" key="3">
    <source>
        <dbReference type="ARBA" id="ARBA00023237"/>
    </source>
</evidence>
<evidence type="ECO:0000256" key="2">
    <source>
        <dbReference type="ARBA" id="ARBA00023136"/>
    </source>
</evidence>
<dbReference type="InterPro" id="IPR036737">
    <property type="entry name" value="OmpA-like_sf"/>
</dbReference>
<gene>
    <name evidence="7" type="ORF">RT717_25055</name>
</gene>
<keyword evidence="8" id="KW-1185">Reference proteome</keyword>
<feature type="signal peptide" evidence="5">
    <location>
        <begin position="1"/>
        <end position="19"/>
    </location>
</feature>
<feature type="domain" description="OmpA-like" evidence="6">
    <location>
        <begin position="578"/>
        <end position="693"/>
    </location>
</feature>
<dbReference type="SUPFAM" id="SSF103088">
    <property type="entry name" value="OmpA-like"/>
    <property type="match status" value="1"/>
</dbReference>
<dbReference type="InterPro" id="IPR006664">
    <property type="entry name" value="OMP_bac"/>
</dbReference>
<keyword evidence="2 4" id="KW-0472">Membrane</keyword>
<dbReference type="InterPro" id="IPR050330">
    <property type="entry name" value="Bact_OuterMem_StrucFunc"/>
</dbReference>
<evidence type="ECO:0000259" key="6">
    <source>
        <dbReference type="PROSITE" id="PS51123"/>
    </source>
</evidence>
<dbReference type="SUPFAM" id="SSF82171">
    <property type="entry name" value="DPP6 N-terminal domain-like"/>
    <property type="match status" value="1"/>
</dbReference>
<dbReference type="InterPro" id="IPR011659">
    <property type="entry name" value="WD40"/>
</dbReference>
<reference evidence="7 8" key="1">
    <citation type="journal article" date="2023" name="Microbiol. Resour. Announc.">
        <title>Complete Genome Sequence of Imperialibacter roseus strain P4T.</title>
        <authorList>
            <person name="Tizabi D.R."/>
            <person name="Bachvaroff T."/>
            <person name="Hill R.T."/>
        </authorList>
    </citation>
    <scope>NUCLEOTIDE SEQUENCE [LARGE SCALE GENOMIC DNA]</scope>
    <source>
        <strain evidence="7 8">P4T</strain>
    </source>
</reference>
<dbReference type="EMBL" id="CP136051">
    <property type="protein sequence ID" value="WOK06348.1"/>
    <property type="molecule type" value="Genomic_DNA"/>
</dbReference>
<evidence type="ECO:0000256" key="1">
    <source>
        <dbReference type="ARBA" id="ARBA00004442"/>
    </source>
</evidence>
<feature type="chain" id="PRO_5045073064" evidence="5">
    <location>
        <begin position="20"/>
        <end position="693"/>
    </location>
</feature>
<protein>
    <submittedName>
        <fullName evidence="7">OmpA family protein</fullName>
    </submittedName>
</protein>
<comment type="subcellular location">
    <subcellularLocation>
        <location evidence="1">Cell outer membrane</location>
    </subcellularLocation>
</comment>
<dbReference type="CDD" id="cd07185">
    <property type="entry name" value="OmpA_C-like"/>
    <property type="match status" value="1"/>
</dbReference>
<keyword evidence="3" id="KW-0998">Cell outer membrane</keyword>
<evidence type="ECO:0000313" key="7">
    <source>
        <dbReference type="EMBL" id="WOK06348.1"/>
    </source>
</evidence>
<dbReference type="InterPro" id="IPR006665">
    <property type="entry name" value="OmpA-like"/>
</dbReference>
<dbReference type="PROSITE" id="PS51123">
    <property type="entry name" value="OMPA_2"/>
    <property type="match status" value="1"/>
</dbReference>
<evidence type="ECO:0000313" key="8">
    <source>
        <dbReference type="Proteomes" id="UP001302349"/>
    </source>
</evidence>
<dbReference type="PRINTS" id="PR01021">
    <property type="entry name" value="OMPADOMAIN"/>
</dbReference>
<dbReference type="PANTHER" id="PTHR30329">
    <property type="entry name" value="STATOR ELEMENT OF FLAGELLAR MOTOR COMPLEX"/>
    <property type="match status" value="1"/>
</dbReference>
<dbReference type="Pfam" id="PF07676">
    <property type="entry name" value="PD40"/>
    <property type="match status" value="3"/>
</dbReference>
<proteinExistence type="predicted"/>
<dbReference type="RefSeq" id="WP_317489073.1">
    <property type="nucleotide sequence ID" value="NZ_CP136051.1"/>
</dbReference>
<sequence length="693" mass="77718">MKRILLVLCSFAIGISLKAQESVSWASRVIEVSSEMSPLEYSAMQVLHKPNVLPNGGDNPNAWTPNKADRTEFITVAFEKPIRAQQIAIAESQNPGAISQVYAYDASFNEFLLFELTPRAIPIESRLLNLFFERTSYEIAGIRLVIDGRSIKGPNSIDAIGISDSNIPITVLVNIAQNVNQNLETVEKLGENVNSSYVEHSPIISPDGKYLFFSRQYHPQNVGGVDDAEDIWYSEWNEEKQEWNIAKNAGPPLNTKGPNFVSSITQENGEMILLLGNQYGKKGKMFAGASMSKLVNGEWAEPENIEIENDYNYNSRVDYSLSADGKAMIISSERDDTYGGRDLYVSFKKGNGTWSEPKNLGGDINNASDEQAPFLTNDNKTLYFSTKGISGYGGADIFVTTRLDDTWQNWSEPENLGAGINTASDDIYFNMPTSGKHAYFSRGVENEDTDIYRFEIQEFFIESDKLLATTDLDGAKNKNLKINPRDVVIALNGRVLDEKTQKPVIATIMIERLPDGVDIGAVKTNPETGEFHFSLRGGAHYGVITEAAGYISLDRNLDLNQPNPEEKARQLDLYMVKLEKGAEISFNNIFFDLEKYELKTASYPELERIKEMLEAQKIGKIEISGHTDTSGPEDYNQRLSELRARAVYNYFINNGIDKARLTVIGYGETKPKLPNDTRENREKNRRVEFKIME</sequence>